<reference evidence="2" key="1">
    <citation type="journal article" date="2014" name="Int. J. Syst. Evol. Microbiol.">
        <title>Complete genome sequence of Corynebacterium casei LMG S-19264T (=DSM 44701T), isolated from a smear-ripened cheese.</title>
        <authorList>
            <consortium name="US DOE Joint Genome Institute (JGI-PGF)"/>
            <person name="Walter F."/>
            <person name="Albersmeier A."/>
            <person name="Kalinowski J."/>
            <person name="Ruckert C."/>
        </authorList>
    </citation>
    <scope>NUCLEOTIDE SEQUENCE</scope>
    <source>
        <strain evidence="2">KCTC 12988</strain>
    </source>
</reference>
<dbReference type="Proteomes" id="UP000644507">
    <property type="component" value="Unassembled WGS sequence"/>
</dbReference>
<dbReference type="PANTHER" id="PTHR43312">
    <property type="entry name" value="D-THREO-ALDOSE 1-DEHYDROGENASE"/>
    <property type="match status" value="1"/>
</dbReference>
<dbReference type="InterPro" id="IPR036812">
    <property type="entry name" value="NAD(P)_OxRdtase_dom_sf"/>
</dbReference>
<feature type="domain" description="NADP-dependent oxidoreductase" evidence="1">
    <location>
        <begin position="55"/>
        <end position="149"/>
    </location>
</feature>
<evidence type="ECO:0000259" key="1">
    <source>
        <dbReference type="Pfam" id="PF00248"/>
    </source>
</evidence>
<dbReference type="InterPro" id="IPR053135">
    <property type="entry name" value="AKR2_Oxidoreductase"/>
</dbReference>
<proteinExistence type="predicted"/>
<sequence>MVSAELALAPALLAEGLAAQVAAGKAHQVEPEWRNRQEGMSYRMLGRTGMMVSEIVMGTFPFTSAEYFPALDKGIEKGMNYIDTASAYSNGQVEATIGSYFQKQKNRDQVFLATKISGYYGFLENALKEVAKGMSSGQVEAIRKKADEMIAERDVLKPGYHMDYFGGQSAQFGKAYFRHLMLQEHGYQAGWRKKIKERAHVLLEESLKRLQTDHVDVLHCPHGVAMPELLEDDLLSEVFAEFKKKGMIRAAGVSFHNDVAANLSAAIKGGFYDVTMFAYNIANHAALENLMFQGKQAGVGMIAMKVAKLFALENQPDWRKEKLELALPEKDLSIFAKSYLWALQNSNLSCCVSQMETPEIVLDNSQVVGKTVEVRPV</sequence>
<dbReference type="AlphaFoldDB" id="A0A918WDV3"/>
<dbReference type="SUPFAM" id="SSF51430">
    <property type="entry name" value="NAD(P)-linked oxidoreductase"/>
    <property type="match status" value="1"/>
</dbReference>
<accession>A0A918WDV3</accession>
<dbReference type="Pfam" id="PF00248">
    <property type="entry name" value="Aldo_ket_red"/>
    <property type="match status" value="2"/>
</dbReference>
<dbReference type="Gene3D" id="3.20.20.100">
    <property type="entry name" value="NADP-dependent oxidoreductase domain"/>
    <property type="match status" value="1"/>
</dbReference>
<comment type="caution">
    <text evidence="2">The sequence shown here is derived from an EMBL/GenBank/DDBJ whole genome shotgun (WGS) entry which is preliminary data.</text>
</comment>
<protein>
    <recommendedName>
        <fullName evidence="1">NADP-dependent oxidoreductase domain-containing protein</fullName>
    </recommendedName>
</protein>
<dbReference type="PANTHER" id="PTHR43312:SF1">
    <property type="entry name" value="NADP-DEPENDENT OXIDOREDUCTASE DOMAIN-CONTAINING PROTEIN"/>
    <property type="match status" value="1"/>
</dbReference>
<gene>
    <name evidence="2" type="ORF">GCM10007100_03880</name>
</gene>
<name>A0A918WDV3_9BACT</name>
<dbReference type="InterPro" id="IPR023210">
    <property type="entry name" value="NADP_OxRdtase_dom"/>
</dbReference>
<reference evidence="2" key="2">
    <citation type="submission" date="2020-09" db="EMBL/GenBank/DDBJ databases">
        <authorList>
            <person name="Sun Q."/>
            <person name="Kim S."/>
        </authorList>
    </citation>
    <scope>NUCLEOTIDE SEQUENCE</scope>
    <source>
        <strain evidence="2">KCTC 12988</strain>
    </source>
</reference>
<evidence type="ECO:0000313" key="2">
    <source>
        <dbReference type="EMBL" id="GHC42162.1"/>
    </source>
</evidence>
<organism evidence="2 3">
    <name type="scientific">Roseibacillus persicicus</name>
    <dbReference type="NCBI Taxonomy" id="454148"/>
    <lineage>
        <taxon>Bacteria</taxon>
        <taxon>Pseudomonadati</taxon>
        <taxon>Verrucomicrobiota</taxon>
        <taxon>Verrucomicrobiia</taxon>
        <taxon>Verrucomicrobiales</taxon>
        <taxon>Verrucomicrobiaceae</taxon>
        <taxon>Roseibacillus</taxon>
    </lineage>
</organism>
<feature type="domain" description="NADP-dependent oxidoreductase" evidence="1">
    <location>
        <begin position="195"/>
        <end position="306"/>
    </location>
</feature>
<evidence type="ECO:0000313" key="3">
    <source>
        <dbReference type="Proteomes" id="UP000644507"/>
    </source>
</evidence>
<keyword evidence="3" id="KW-1185">Reference proteome</keyword>
<dbReference type="EMBL" id="BMXI01000001">
    <property type="protein sequence ID" value="GHC42162.1"/>
    <property type="molecule type" value="Genomic_DNA"/>
</dbReference>